<dbReference type="AlphaFoldDB" id="A0A3N4IRV3"/>
<dbReference type="EMBL" id="ML119659">
    <property type="protein sequence ID" value="RPA84334.1"/>
    <property type="molecule type" value="Genomic_DNA"/>
</dbReference>
<keyword evidence="2" id="KW-1185">Reference proteome</keyword>
<organism evidence="1 2">
    <name type="scientific">Ascobolus immersus RN42</name>
    <dbReference type="NCBI Taxonomy" id="1160509"/>
    <lineage>
        <taxon>Eukaryota</taxon>
        <taxon>Fungi</taxon>
        <taxon>Dikarya</taxon>
        <taxon>Ascomycota</taxon>
        <taxon>Pezizomycotina</taxon>
        <taxon>Pezizomycetes</taxon>
        <taxon>Pezizales</taxon>
        <taxon>Ascobolaceae</taxon>
        <taxon>Ascobolus</taxon>
    </lineage>
</organism>
<name>A0A3N4IRV3_ASCIM</name>
<gene>
    <name evidence="1" type="ORF">BJ508DRAFT_303810</name>
</gene>
<reference evidence="1 2" key="1">
    <citation type="journal article" date="2018" name="Nat. Ecol. Evol.">
        <title>Pezizomycetes genomes reveal the molecular basis of ectomycorrhizal truffle lifestyle.</title>
        <authorList>
            <person name="Murat C."/>
            <person name="Payen T."/>
            <person name="Noel B."/>
            <person name="Kuo A."/>
            <person name="Morin E."/>
            <person name="Chen J."/>
            <person name="Kohler A."/>
            <person name="Krizsan K."/>
            <person name="Balestrini R."/>
            <person name="Da Silva C."/>
            <person name="Montanini B."/>
            <person name="Hainaut M."/>
            <person name="Levati E."/>
            <person name="Barry K.W."/>
            <person name="Belfiori B."/>
            <person name="Cichocki N."/>
            <person name="Clum A."/>
            <person name="Dockter R.B."/>
            <person name="Fauchery L."/>
            <person name="Guy J."/>
            <person name="Iotti M."/>
            <person name="Le Tacon F."/>
            <person name="Lindquist E.A."/>
            <person name="Lipzen A."/>
            <person name="Malagnac F."/>
            <person name="Mello A."/>
            <person name="Molinier V."/>
            <person name="Miyauchi S."/>
            <person name="Poulain J."/>
            <person name="Riccioni C."/>
            <person name="Rubini A."/>
            <person name="Sitrit Y."/>
            <person name="Splivallo R."/>
            <person name="Traeger S."/>
            <person name="Wang M."/>
            <person name="Zifcakova L."/>
            <person name="Wipf D."/>
            <person name="Zambonelli A."/>
            <person name="Paolocci F."/>
            <person name="Nowrousian M."/>
            <person name="Ottonello S."/>
            <person name="Baldrian P."/>
            <person name="Spatafora J.W."/>
            <person name="Henrissat B."/>
            <person name="Nagy L.G."/>
            <person name="Aury J.M."/>
            <person name="Wincker P."/>
            <person name="Grigoriev I.V."/>
            <person name="Bonfante P."/>
            <person name="Martin F.M."/>
        </authorList>
    </citation>
    <scope>NUCLEOTIDE SEQUENCE [LARGE SCALE GENOMIC DNA]</scope>
    <source>
        <strain evidence="1 2">RN42</strain>
    </source>
</reference>
<sequence>MPGRPEREYEILESKMNDKTFPRRQLLVIPGTVRFAMNPRNTTSHCQSHRERHCTQKDKFVLRYPIEQQSRLGIRIRALSSPQSTGVPEAYDREYYKRVNCPVNSIKDQYHDILEDVLAIFLRKGLHIRRSTSHFPNIQEDAVFRPGRHWQGKKYVKNDQTRTSRCKSKGCPYN</sequence>
<evidence type="ECO:0000313" key="1">
    <source>
        <dbReference type="EMBL" id="RPA84334.1"/>
    </source>
</evidence>
<dbReference type="Proteomes" id="UP000275078">
    <property type="component" value="Unassembled WGS sequence"/>
</dbReference>
<protein>
    <submittedName>
        <fullName evidence="1">Uncharacterized protein</fullName>
    </submittedName>
</protein>
<evidence type="ECO:0000313" key="2">
    <source>
        <dbReference type="Proteomes" id="UP000275078"/>
    </source>
</evidence>
<proteinExistence type="predicted"/>
<accession>A0A3N4IRV3</accession>